<evidence type="ECO:0000259" key="1">
    <source>
        <dbReference type="Pfam" id="PF00535"/>
    </source>
</evidence>
<keyword evidence="2" id="KW-0808">Transferase</keyword>
<dbReference type="Proteomes" id="UP001378188">
    <property type="component" value="Unassembled WGS sequence"/>
</dbReference>
<dbReference type="EMBL" id="JAZHOF010000003">
    <property type="protein sequence ID" value="MEJ8571585.1"/>
    <property type="molecule type" value="Genomic_DNA"/>
</dbReference>
<keyword evidence="2" id="KW-0328">Glycosyltransferase</keyword>
<evidence type="ECO:0000313" key="3">
    <source>
        <dbReference type="Proteomes" id="UP001378188"/>
    </source>
</evidence>
<dbReference type="CDD" id="cd00761">
    <property type="entry name" value="Glyco_tranf_GTA_type"/>
    <property type="match status" value="1"/>
</dbReference>
<organism evidence="2 3">
    <name type="scientific">Microbaculum marinum</name>
    <dbReference type="NCBI Taxonomy" id="1764581"/>
    <lineage>
        <taxon>Bacteria</taxon>
        <taxon>Pseudomonadati</taxon>
        <taxon>Pseudomonadota</taxon>
        <taxon>Alphaproteobacteria</taxon>
        <taxon>Hyphomicrobiales</taxon>
        <taxon>Tepidamorphaceae</taxon>
        <taxon>Microbaculum</taxon>
    </lineage>
</organism>
<dbReference type="Gene3D" id="3.90.550.10">
    <property type="entry name" value="Spore Coat Polysaccharide Biosynthesis Protein SpsA, Chain A"/>
    <property type="match status" value="1"/>
</dbReference>
<evidence type="ECO:0000313" key="2">
    <source>
        <dbReference type="EMBL" id="MEJ8571585.1"/>
    </source>
</evidence>
<keyword evidence="3" id="KW-1185">Reference proteome</keyword>
<dbReference type="InterPro" id="IPR001173">
    <property type="entry name" value="Glyco_trans_2-like"/>
</dbReference>
<dbReference type="GO" id="GO:0016757">
    <property type="term" value="F:glycosyltransferase activity"/>
    <property type="evidence" value="ECO:0007669"/>
    <property type="project" value="UniProtKB-KW"/>
</dbReference>
<name>A0AAW9RI44_9HYPH</name>
<dbReference type="RefSeq" id="WP_340329284.1">
    <property type="nucleotide sequence ID" value="NZ_JAZHOF010000003.1"/>
</dbReference>
<dbReference type="SUPFAM" id="SSF53448">
    <property type="entry name" value="Nucleotide-diphospho-sugar transferases"/>
    <property type="match status" value="1"/>
</dbReference>
<accession>A0AAW9RI44</accession>
<dbReference type="EC" id="2.4.-.-" evidence="2"/>
<reference evidence="2 3" key="1">
    <citation type="submission" date="2024-02" db="EMBL/GenBank/DDBJ databases">
        <title>Genome analysis and characterization of Microbaculum marinisediminis sp. nov., isolated from marine sediment.</title>
        <authorList>
            <person name="Du Z.-J."/>
            <person name="Ye Y.-Q."/>
            <person name="Zhang Z.-R."/>
            <person name="Yuan S.-M."/>
            <person name="Zhang X.-Y."/>
        </authorList>
    </citation>
    <scope>NUCLEOTIDE SEQUENCE [LARGE SCALE GENOMIC DNA]</scope>
    <source>
        <strain evidence="2 3">SDUM1044001</strain>
    </source>
</reference>
<sequence length="286" mass="31216">MRHEISLVLVSYDMTPQLRRTLRSLAPDYQRNCRPGRCEVIVVDNGSPVPPTAEEIATPGLDITLHAWRDAPGSPVPALNFGLSQATAPIVAVWIDAARLASPGLIDACLRACALHPKPVVASYNYHLGSKPQYHSVREGYDEATEAALLASIDWPNDGYRLFDISVFEVGEGWPGQMLETNSICMPRALWDELGGYEKRFTSAGGGAANPDIFSRACALPGTQLIKLANEGTFHQFHGGVATNAEDHAIFRKLALEYMKIRKKPLAPVRAPGWLFDAQTGTVTRP</sequence>
<feature type="domain" description="Glycosyltransferase 2-like" evidence="1">
    <location>
        <begin position="6"/>
        <end position="135"/>
    </location>
</feature>
<proteinExistence type="predicted"/>
<dbReference type="AlphaFoldDB" id="A0AAW9RI44"/>
<gene>
    <name evidence="2" type="ORF">V3328_08880</name>
</gene>
<dbReference type="Pfam" id="PF00535">
    <property type="entry name" value="Glycos_transf_2"/>
    <property type="match status" value="1"/>
</dbReference>
<dbReference type="InterPro" id="IPR029044">
    <property type="entry name" value="Nucleotide-diphossugar_trans"/>
</dbReference>
<protein>
    <submittedName>
        <fullName evidence="2">Glycosyltransferase family A protein</fullName>
        <ecNumber evidence="2">2.4.-.-</ecNumber>
    </submittedName>
</protein>
<comment type="caution">
    <text evidence="2">The sequence shown here is derived from an EMBL/GenBank/DDBJ whole genome shotgun (WGS) entry which is preliminary data.</text>
</comment>